<evidence type="ECO:0000313" key="2">
    <source>
        <dbReference type="Proteomes" id="UP000240883"/>
    </source>
</evidence>
<evidence type="ECO:0000313" key="1">
    <source>
        <dbReference type="EMBL" id="PSN59207.1"/>
    </source>
</evidence>
<keyword evidence="2" id="KW-1185">Reference proteome</keyword>
<proteinExistence type="predicted"/>
<reference evidence="1 2" key="1">
    <citation type="journal article" date="2018" name="Front. Microbiol.">
        <title>Genome-Wide Analysis of Corynespora cassiicola Leaf Fall Disease Putative Effectors.</title>
        <authorList>
            <person name="Lopez D."/>
            <person name="Ribeiro S."/>
            <person name="Label P."/>
            <person name="Fumanal B."/>
            <person name="Venisse J.S."/>
            <person name="Kohler A."/>
            <person name="de Oliveira R.R."/>
            <person name="Labutti K."/>
            <person name="Lipzen A."/>
            <person name="Lail K."/>
            <person name="Bauer D."/>
            <person name="Ohm R.A."/>
            <person name="Barry K.W."/>
            <person name="Spatafora J."/>
            <person name="Grigoriev I.V."/>
            <person name="Martin F.M."/>
            <person name="Pujade-Renaud V."/>
        </authorList>
    </citation>
    <scope>NUCLEOTIDE SEQUENCE [LARGE SCALE GENOMIC DNA]</scope>
    <source>
        <strain evidence="1 2">Philippines</strain>
    </source>
</reference>
<protein>
    <submittedName>
        <fullName evidence="1">Uncharacterized protein</fullName>
    </submittedName>
</protein>
<gene>
    <name evidence="1" type="ORF">BS50DRAFT_261114</name>
</gene>
<sequence length="172" mass="18500">MASHKVYVLSFNMQFQTLSVFILYSMALSHTFAVEELDRSDHNLSSEGNMEIHIQIELEDPQGPVNVSFSVADTTHSALDVKSNYSSAELAAHTPCGGGFSTPFDNMTLWLPTATTRGFFNSTALPSATGSFRTLSPVDASLLSSNTFGGPHPALSLIFLGISFSSIANVLF</sequence>
<organism evidence="1 2">
    <name type="scientific">Corynespora cassiicola Philippines</name>
    <dbReference type="NCBI Taxonomy" id="1448308"/>
    <lineage>
        <taxon>Eukaryota</taxon>
        <taxon>Fungi</taxon>
        <taxon>Dikarya</taxon>
        <taxon>Ascomycota</taxon>
        <taxon>Pezizomycotina</taxon>
        <taxon>Dothideomycetes</taxon>
        <taxon>Pleosporomycetidae</taxon>
        <taxon>Pleosporales</taxon>
        <taxon>Corynesporascaceae</taxon>
        <taxon>Corynespora</taxon>
    </lineage>
</organism>
<dbReference type="AlphaFoldDB" id="A0A2T2N1A2"/>
<accession>A0A2T2N1A2</accession>
<name>A0A2T2N1A2_CORCC</name>
<dbReference type="Proteomes" id="UP000240883">
    <property type="component" value="Unassembled WGS sequence"/>
</dbReference>
<dbReference type="EMBL" id="KZ678161">
    <property type="protein sequence ID" value="PSN59207.1"/>
    <property type="molecule type" value="Genomic_DNA"/>
</dbReference>